<dbReference type="SUPFAM" id="SSF46894">
    <property type="entry name" value="C-terminal effector domain of the bipartite response regulators"/>
    <property type="match status" value="1"/>
</dbReference>
<dbReference type="AlphaFoldDB" id="A0A6H1UAW7"/>
<dbReference type="InterPro" id="IPR000792">
    <property type="entry name" value="Tscrpt_reg_LuxR_C"/>
</dbReference>
<evidence type="ECO:0000313" key="3">
    <source>
        <dbReference type="Proteomes" id="UP000501602"/>
    </source>
</evidence>
<keyword evidence="3" id="KW-1185">Reference proteome</keyword>
<dbReference type="SMART" id="SM00421">
    <property type="entry name" value="HTH_LUXR"/>
    <property type="match status" value="1"/>
</dbReference>
<dbReference type="KEGG" id="fes:HER31_02015"/>
<reference evidence="2 3" key="1">
    <citation type="submission" date="2020-04" db="EMBL/GenBank/DDBJ databases">
        <title>Ferrimonas sp. S7 isolated from sea water.</title>
        <authorList>
            <person name="Bae S.S."/>
            <person name="Baek K."/>
        </authorList>
    </citation>
    <scope>NUCLEOTIDE SEQUENCE [LARGE SCALE GENOMIC DNA]</scope>
    <source>
        <strain evidence="2 3">S7</strain>
    </source>
</reference>
<evidence type="ECO:0000313" key="2">
    <source>
        <dbReference type="EMBL" id="QIZ75779.1"/>
    </source>
</evidence>
<dbReference type="Pfam" id="PF00196">
    <property type="entry name" value="GerE"/>
    <property type="match status" value="1"/>
</dbReference>
<sequence length="192" mass="21895">MVESDIQWVLLKGKSLAKADNPTLKFDTPRHLHCCDFDDHKISDNKLNNIACWLRVTMESHNKIGLVRFLGYPYTCHCFQIIDSSCEHSKGSLLILSRKNISREKSYKYAKKIYLEANLPEKSNSIELKPKTKKVVGLTALGLTTREISELLNITNRGVDYHLEIAKSKLNAKNRPELILKAFKLGQLAKII</sequence>
<feature type="domain" description="HTH luxR-type" evidence="1">
    <location>
        <begin position="121"/>
        <end position="186"/>
    </location>
</feature>
<name>A0A6H1UAW7_9GAMM</name>
<dbReference type="RefSeq" id="WP_168659040.1">
    <property type="nucleotide sequence ID" value="NZ_CP051180.1"/>
</dbReference>
<gene>
    <name evidence="2" type="ORF">HER31_02015</name>
</gene>
<organism evidence="2 3">
    <name type="scientific">Ferrimonas lipolytica</name>
    <dbReference type="NCBI Taxonomy" id="2724191"/>
    <lineage>
        <taxon>Bacteria</taxon>
        <taxon>Pseudomonadati</taxon>
        <taxon>Pseudomonadota</taxon>
        <taxon>Gammaproteobacteria</taxon>
        <taxon>Alteromonadales</taxon>
        <taxon>Ferrimonadaceae</taxon>
        <taxon>Ferrimonas</taxon>
    </lineage>
</organism>
<dbReference type="EMBL" id="CP051180">
    <property type="protein sequence ID" value="QIZ75779.1"/>
    <property type="molecule type" value="Genomic_DNA"/>
</dbReference>
<dbReference type="GO" id="GO:0003677">
    <property type="term" value="F:DNA binding"/>
    <property type="evidence" value="ECO:0007669"/>
    <property type="project" value="InterPro"/>
</dbReference>
<dbReference type="PROSITE" id="PS50043">
    <property type="entry name" value="HTH_LUXR_2"/>
    <property type="match status" value="1"/>
</dbReference>
<evidence type="ECO:0000259" key="1">
    <source>
        <dbReference type="PROSITE" id="PS50043"/>
    </source>
</evidence>
<protein>
    <submittedName>
        <fullName evidence="2">Helix-turn-helix transcriptional regulator</fullName>
    </submittedName>
</protein>
<dbReference type="Proteomes" id="UP000501602">
    <property type="component" value="Chromosome"/>
</dbReference>
<dbReference type="InterPro" id="IPR016032">
    <property type="entry name" value="Sig_transdc_resp-reg_C-effctor"/>
</dbReference>
<dbReference type="InterPro" id="IPR036388">
    <property type="entry name" value="WH-like_DNA-bd_sf"/>
</dbReference>
<dbReference type="CDD" id="cd06170">
    <property type="entry name" value="LuxR_C_like"/>
    <property type="match status" value="1"/>
</dbReference>
<accession>A0A6H1UAW7</accession>
<proteinExistence type="predicted"/>
<dbReference type="GO" id="GO:0006355">
    <property type="term" value="P:regulation of DNA-templated transcription"/>
    <property type="evidence" value="ECO:0007669"/>
    <property type="project" value="InterPro"/>
</dbReference>
<dbReference type="Gene3D" id="1.10.10.10">
    <property type="entry name" value="Winged helix-like DNA-binding domain superfamily/Winged helix DNA-binding domain"/>
    <property type="match status" value="1"/>
</dbReference>